<evidence type="ECO:0000256" key="1">
    <source>
        <dbReference type="SAM" id="Phobius"/>
    </source>
</evidence>
<sequence>MKNAATMLILVTLSLPTLAAPPGPMPFGPGFGDALTHRPPVGGFLYQLPPGAETVLIAGITYYVLNGMFYRRDDNRYVVVDAPPQAAVNAPSGASVVDVNGERFYVKQGRYYKRTINGEYFEVPKPAGL</sequence>
<accession>C6CB81</accession>
<dbReference type="eggNOG" id="ENOG5032T9A">
    <property type="taxonomic scope" value="Bacteria"/>
</dbReference>
<keyword evidence="1" id="KW-1133">Transmembrane helix</keyword>
<keyword evidence="1" id="KW-0472">Membrane</keyword>
<proteinExistence type="predicted"/>
<protein>
    <submittedName>
        <fullName evidence="3">Uncharacterized protein</fullName>
    </submittedName>
</protein>
<gene>
    <name evidence="3" type="ordered locus">Dd703_2832</name>
</gene>
<dbReference type="InterPro" id="IPR045398">
    <property type="entry name" value="DUF6515"/>
</dbReference>
<feature type="transmembrane region" description="Helical" evidence="1">
    <location>
        <begin position="43"/>
        <end position="65"/>
    </location>
</feature>
<dbReference type="KEGG" id="dda:Dd703_2832"/>
<evidence type="ECO:0000313" key="4">
    <source>
        <dbReference type="Proteomes" id="UP000002734"/>
    </source>
</evidence>
<dbReference type="Pfam" id="PF20125">
    <property type="entry name" value="DUF6515"/>
    <property type="match status" value="1"/>
</dbReference>
<dbReference type="EMBL" id="CP001654">
    <property type="protein sequence ID" value="ACS86609.1"/>
    <property type="molecule type" value="Genomic_DNA"/>
</dbReference>
<feature type="chain" id="PRO_5002963118" evidence="2">
    <location>
        <begin position="20"/>
        <end position="129"/>
    </location>
</feature>
<name>C6CB81_MUSP7</name>
<dbReference type="AlphaFoldDB" id="C6CB81"/>
<keyword evidence="2" id="KW-0732">Signal</keyword>
<dbReference type="Proteomes" id="UP000002734">
    <property type="component" value="Chromosome"/>
</dbReference>
<keyword evidence="4" id="KW-1185">Reference proteome</keyword>
<dbReference type="RefSeq" id="WP_015854514.1">
    <property type="nucleotide sequence ID" value="NC_012880.1"/>
</dbReference>
<dbReference type="HOGENOM" id="CLU_1903467_0_0_6"/>
<keyword evidence="1" id="KW-0812">Transmembrane</keyword>
<organism evidence="3 4">
    <name type="scientific">Musicola paradisiaca (strain Ech703)</name>
    <name type="common">Dickeya paradisiaca</name>
    <name type="synonym">Dickeya dadantii</name>
    <dbReference type="NCBI Taxonomy" id="579405"/>
    <lineage>
        <taxon>Bacteria</taxon>
        <taxon>Pseudomonadati</taxon>
        <taxon>Pseudomonadota</taxon>
        <taxon>Gammaproteobacteria</taxon>
        <taxon>Enterobacterales</taxon>
        <taxon>Pectobacteriaceae</taxon>
        <taxon>Musicola</taxon>
    </lineage>
</organism>
<evidence type="ECO:0000256" key="2">
    <source>
        <dbReference type="SAM" id="SignalP"/>
    </source>
</evidence>
<evidence type="ECO:0000313" key="3">
    <source>
        <dbReference type="EMBL" id="ACS86609.1"/>
    </source>
</evidence>
<reference evidence="3" key="1">
    <citation type="submission" date="2009-06" db="EMBL/GenBank/DDBJ databases">
        <title>Complete sequence of Dickeya dadantii Ech703.</title>
        <authorList>
            <consortium name="US DOE Joint Genome Institute"/>
            <person name="Lucas S."/>
            <person name="Copeland A."/>
            <person name="Lapidus A."/>
            <person name="Glavina del Rio T."/>
            <person name="Dalin E."/>
            <person name="Tice H."/>
            <person name="Bruce D."/>
            <person name="Goodwin L."/>
            <person name="Pitluck S."/>
            <person name="Chertkov O."/>
            <person name="Brettin T."/>
            <person name="Detter J.C."/>
            <person name="Han C."/>
            <person name="Larimer F."/>
            <person name="Land M."/>
            <person name="Hauser L."/>
            <person name="Kyrpides N."/>
            <person name="Mikhailova N."/>
            <person name="Balakrishnan V."/>
            <person name="Glasner J."/>
            <person name="Perna N.T."/>
        </authorList>
    </citation>
    <scope>NUCLEOTIDE SEQUENCE [LARGE SCALE GENOMIC DNA]</scope>
    <source>
        <strain evidence="3">Ech703</strain>
    </source>
</reference>
<feature type="signal peptide" evidence="2">
    <location>
        <begin position="1"/>
        <end position="19"/>
    </location>
</feature>